<dbReference type="InterPro" id="IPR013780">
    <property type="entry name" value="Glyco_hydro_b"/>
</dbReference>
<evidence type="ECO:0000259" key="3">
    <source>
        <dbReference type="SMART" id="SM00642"/>
    </source>
</evidence>
<dbReference type="Proteomes" id="UP000054092">
    <property type="component" value="Unassembled WGS sequence"/>
</dbReference>
<evidence type="ECO:0000256" key="1">
    <source>
        <dbReference type="ARBA" id="ARBA00022801"/>
    </source>
</evidence>
<sequence>MRDWKKDAIVYQVLPDRFNLGNGKTVFQKKEEGYYSLPKQKVKSWEERPLASIDGSHQYDFWGGDLIGIVEKLDYIKELGANTVYLNPVFWAHTNHKYDTIDYFAIDPDLGTEEDFVALIESAHAMGIRVVLDGVFNHAGIAGRWFNGLEIFDEPGAFQGNERLMEYFIRGEKGFRGWMNSGNLVELNLENPDLAEIIFKGEESVLRHWLNMGIDGWRLDVAYDLGPEILKEIVERTRFARPDSCVIGEIWNYPGSWPERSGLDGLMNYYFRLIIWEALNGFVSGKDAVNIINDAVRDAGLEFLSKSWTVLSSHDVPRLKNELGSIDRIKAALILQYCLPGVPLIYYGEELGMEGGNDPENRAPMKWEHTSQEIETLNLYKALNTIRSSKPSLRSGDFKPLVSSDHSLISFKRTTGIVDDLLVCIVNPTEKNVRSRVFLQEGFLMNGTEMKDTIAGKAFSASFGTISIDLHPYEALILEPVISRSNADYSPYKRV</sequence>
<dbReference type="CDD" id="cd11338">
    <property type="entry name" value="AmyAc_CMD"/>
    <property type="match status" value="1"/>
</dbReference>
<dbReference type="Pfam" id="PF00128">
    <property type="entry name" value="Alpha-amylase"/>
    <property type="match status" value="2"/>
</dbReference>
<dbReference type="Gene3D" id="2.60.40.1180">
    <property type="entry name" value="Golgi alpha-mannosidase II"/>
    <property type="match status" value="1"/>
</dbReference>
<dbReference type="SUPFAM" id="SSF51445">
    <property type="entry name" value="(Trans)glycosidases"/>
    <property type="match status" value="1"/>
</dbReference>
<dbReference type="InterPro" id="IPR017853">
    <property type="entry name" value="GH"/>
</dbReference>
<dbReference type="GO" id="GO:0016798">
    <property type="term" value="F:hydrolase activity, acting on glycosyl bonds"/>
    <property type="evidence" value="ECO:0007669"/>
    <property type="project" value="UniProtKB-KW"/>
</dbReference>
<comment type="caution">
    <text evidence="4">The sequence shown here is derived from an EMBL/GenBank/DDBJ whole genome shotgun (WGS) entry which is preliminary data.</text>
</comment>
<proteinExistence type="predicted"/>
<dbReference type="PANTHER" id="PTHR10357:SF210">
    <property type="entry name" value="MALTODEXTRIN GLUCOSIDASE"/>
    <property type="match status" value="1"/>
</dbReference>
<feature type="domain" description="Glycosyl hydrolase family 13 catalytic" evidence="3">
    <location>
        <begin position="12"/>
        <end position="387"/>
    </location>
</feature>
<dbReference type="InterPro" id="IPR045857">
    <property type="entry name" value="O16G_dom_2"/>
</dbReference>
<dbReference type="InterPro" id="IPR006047">
    <property type="entry name" value="GH13_cat_dom"/>
</dbReference>
<dbReference type="PANTHER" id="PTHR10357">
    <property type="entry name" value="ALPHA-AMYLASE FAMILY MEMBER"/>
    <property type="match status" value="1"/>
</dbReference>
<name>A0A101HRD5_9BACT</name>
<reference evidence="5" key="1">
    <citation type="journal article" date="2015" name="MBio">
        <title>Genome-Resolved Metagenomic Analysis Reveals Roles for Candidate Phyla and Other Microbial Community Members in Biogeochemical Transformations in Oil Reservoirs.</title>
        <authorList>
            <person name="Hu P."/>
            <person name="Tom L."/>
            <person name="Singh A."/>
            <person name="Thomas B.C."/>
            <person name="Baker B.J."/>
            <person name="Piceno Y.M."/>
            <person name="Andersen G.L."/>
            <person name="Banfield J.F."/>
        </authorList>
    </citation>
    <scope>NUCLEOTIDE SEQUENCE [LARGE SCALE GENOMIC DNA]</scope>
</reference>
<dbReference type="SMART" id="SM00642">
    <property type="entry name" value="Aamy"/>
    <property type="match status" value="1"/>
</dbReference>
<keyword evidence="1" id="KW-0378">Hydrolase</keyword>
<dbReference type="PATRIC" id="fig|1184387.3.peg.723"/>
<protein>
    <submittedName>
        <fullName evidence="4">Glycosidase</fullName>
    </submittedName>
</protein>
<evidence type="ECO:0000313" key="5">
    <source>
        <dbReference type="Proteomes" id="UP000054092"/>
    </source>
</evidence>
<accession>A0A101HRD5</accession>
<evidence type="ECO:0000313" key="4">
    <source>
        <dbReference type="EMBL" id="KUK81608.1"/>
    </source>
</evidence>
<dbReference type="AlphaFoldDB" id="A0A101HRD5"/>
<gene>
    <name evidence="4" type="ORF">XD94_0393</name>
</gene>
<dbReference type="GO" id="GO:0005975">
    <property type="term" value="P:carbohydrate metabolic process"/>
    <property type="evidence" value="ECO:0007669"/>
    <property type="project" value="InterPro"/>
</dbReference>
<evidence type="ECO:0000256" key="2">
    <source>
        <dbReference type="ARBA" id="ARBA00023295"/>
    </source>
</evidence>
<keyword evidence="2 4" id="KW-0326">Glycosidase</keyword>
<dbReference type="Gene3D" id="3.90.400.10">
    <property type="entry name" value="Oligo-1,6-glucosidase, Domain 2"/>
    <property type="match status" value="1"/>
</dbReference>
<dbReference type="EMBL" id="LGGP01000046">
    <property type="protein sequence ID" value="KUK81608.1"/>
    <property type="molecule type" value="Genomic_DNA"/>
</dbReference>
<organism evidence="4 5">
    <name type="scientific">Mesotoga prima</name>
    <dbReference type="NCBI Taxonomy" id="1184387"/>
    <lineage>
        <taxon>Bacteria</taxon>
        <taxon>Thermotogati</taxon>
        <taxon>Thermotogota</taxon>
        <taxon>Thermotogae</taxon>
        <taxon>Kosmotogales</taxon>
        <taxon>Kosmotogaceae</taxon>
        <taxon>Mesotoga</taxon>
    </lineage>
</organism>
<dbReference type="Gene3D" id="3.20.20.80">
    <property type="entry name" value="Glycosidases"/>
    <property type="match status" value="1"/>
</dbReference>
<dbReference type="SUPFAM" id="SSF51011">
    <property type="entry name" value="Glycosyl hydrolase domain"/>
    <property type="match status" value="1"/>
</dbReference>